<dbReference type="PANTHER" id="PTHR42872:SF6">
    <property type="entry name" value="PROTEIN-GLUTAMATE METHYLESTERASE_PROTEIN-GLUTAMINE GLUTAMINASE"/>
    <property type="match status" value="1"/>
</dbReference>
<proteinExistence type="predicted"/>
<dbReference type="GO" id="GO:0006935">
    <property type="term" value="P:chemotaxis"/>
    <property type="evidence" value="ECO:0007669"/>
    <property type="project" value="UniProtKB-UniRule"/>
</dbReference>
<dbReference type="AlphaFoldDB" id="A0A6M4GZS1"/>
<comment type="catalytic activity">
    <reaction evidence="3">
        <text>[protein]-L-glutamate 5-O-methyl ester + H2O = L-glutamyl-[protein] + methanol + H(+)</text>
        <dbReference type="Rhea" id="RHEA:23236"/>
        <dbReference type="Rhea" id="RHEA-COMP:10208"/>
        <dbReference type="Rhea" id="RHEA-COMP:10311"/>
        <dbReference type="ChEBI" id="CHEBI:15377"/>
        <dbReference type="ChEBI" id="CHEBI:15378"/>
        <dbReference type="ChEBI" id="CHEBI:17790"/>
        <dbReference type="ChEBI" id="CHEBI:29973"/>
        <dbReference type="ChEBI" id="CHEBI:82795"/>
        <dbReference type="EC" id="3.1.1.61"/>
    </reaction>
</comment>
<dbReference type="RefSeq" id="WP_171092051.1">
    <property type="nucleotide sequence ID" value="NZ_CP053069.1"/>
</dbReference>
<feature type="active site" evidence="4">
    <location>
        <position position="15"/>
    </location>
</feature>
<reference evidence="6 7" key="1">
    <citation type="submission" date="2020-04" db="EMBL/GenBank/DDBJ databases">
        <title>Usitatibacter rugosus gen. nov., sp. nov. and Usitatibacter palustris sp. nov., novel members of Usitatibacteraceae fam. nov. within the order Nitrosomonadales isolated from soil.</title>
        <authorList>
            <person name="Huber K.J."/>
            <person name="Neumann-Schaal M."/>
            <person name="Geppert A."/>
            <person name="Luckner M."/>
            <person name="Wanner G."/>
            <person name="Overmann J."/>
        </authorList>
    </citation>
    <scope>NUCLEOTIDE SEQUENCE [LARGE SCALE GENOMIC DNA]</scope>
    <source>
        <strain evidence="6 7">0125_3</strain>
    </source>
</reference>
<dbReference type="SUPFAM" id="SSF52738">
    <property type="entry name" value="Methylesterase CheB, C-terminal domain"/>
    <property type="match status" value="1"/>
</dbReference>
<name>A0A6M4GZS1_9PROT</name>
<dbReference type="InterPro" id="IPR000673">
    <property type="entry name" value="Sig_transdc_resp-reg_Me-estase"/>
</dbReference>
<evidence type="ECO:0000256" key="1">
    <source>
        <dbReference type="ARBA" id="ARBA00022801"/>
    </source>
</evidence>
<dbReference type="EMBL" id="CP053069">
    <property type="protein sequence ID" value="QJR11047.1"/>
    <property type="molecule type" value="Genomic_DNA"/>
</dbReference>
<evidence type="ECO:0000313" key="6">
    <source>
        <dbReference type="EMBL" id="QJR11047.1"/>
    </source>
</evidence>
<feature type="active site" evidence="4">
    <location>
        <position position="135"/>
    </location>
</feature>
<dbReference type="PROSITE" id="PS50122">
    <property type="entry name" value="CHEB"/>
    <property type="match status" value="1"/>
</dbReference>
<dbReference type="CDD" id="cd16433">
    <property type="entry name" value="CheB"/>
    <property type="match status" value="1"/>
</dbReference>
<evidence type="ECO:0000259" key="5">
    <source>
        <dbReference type="PROSITE" id="PS50122"/>
    </source>
</evidence>
<keyword evidence="4" id="KW-0145">Chemotaxis</keyword>
<keyword evidence="1 4" id="KW-0378">Hydrolase</keyword>
<evidence type="ECO:0000256" key="4">
    <source>
        <dbReference type="PROSITE-ProRule" id="PRU00050"/>
    </source>
</evidence>
<feature type="domain" description="CheB-type methylesterase" evidence="5">
    <location>
        <begin position="10"/>
        <end position="186"/>
    </location>
</feature>
<sequence length="195" mass="20044">MMAARTVDAIAIGASAGGVEALTALLPALPADLSAAVLVVIHIPRDRPSVLAELFASRCKLAVREAQDKEPIEAGTIYFAPADYHLLVEPQRYVSLSVDEPVCFSRPSIDVLFESAALVYGPRLAGVVLTGANEDGANGLAAIARAGGVTIVQDPAGAKMPLMPASALQRTTAAHVLPLERIGAQLARLGGGTAS</sequence>
<dbReference type="Proteomes" id="UP000501534">
    <property type="component" value="Chromosome"/>
</dbReference>
<dbReference type="Gene3D" id="3.40.50.180">
    <property type="entry name" value="Methylesterase CheB, C-terminal domain"/>
    <property type="match status" value="1"/>
</dbReference>
<keyword evidence="7" id="KW-1185">Reference proteome</keyword>
<dbReference type="EC" id="3.1.1.61" evidence="2"/>
<feature type="active site" evidence="4">
    <location>
        <position position="42"/>
    </location>
</feature>
<dbReference type="PANTHER" id="PTHR42872">
    <property type="entry name" value="PROTEIN-GLUTAMATE METHYLESTERASE/PROTEIN-GLUTAMINE GLUTAMINASE"/>
    <property type="match status" value="1"/>
</dbReference>
<organism evidence="6 7">
    <name type="scientific">Usitatibacter rugosus</name>
    <dbReference type="NCBI Taxonomy" id="2732067"/>
    <lineage>
        <taxon>Bacteria</taxon>
        <taxon>Pseudomonadati</taxon>
        <taxon>Pseudomonadota</taxon>
        <taxon>Betaproteobacteria</taxon>
        <taxon>Nitrosomonadales</taxon>
        <taxon>Usitatibacteraceae</taxon>
        <taxon>Usitatibacter</taxon>
    </lineage>
</organism>
<evidence type="ECO:0000256" key="2">
    <source>
        <dbReference type="ARBA" id="ARBA00039140"/>
    </source>
</evidence>
<evidence type="ECO:0000313" key="7">
    <source>
        <dbReference type="Proteomes" id="UP000501534"/>
    </source>
</evidence>
<accession>A0A6M4GZS1</accession>
<dbReference type="GO" id="GO:0000156">
    <property type="term" value="F:phosphorelay response regulator activity"/>
    <property type="evidence" value="ECO:0007669"/>
    <property type="project" value="InterPro"/>
</dbReference>
<evidence type="ECO:0000256" key="3">
    <source>
        <dbReference type="ARBA" id="ARBA00048267"/>
    </source>
</evidence>
<dbReference type="GO" id="GO:0005737">
    <property type="term" value="C:cytoplasm"/>
    <property type="evidence" value="ECO:0007669"/>
    <property type="project" value="InterPro"/>
</dbReference>
<dbReference type="InterPro" id="IPR035909">
    <property type="entry name" value="CheB_C"/>
</dbReference>
<dbReference type="KEGG" id="uru:DSM104443_02118"/>
<dbReference type="Pfam" id="PF01339">
    <property type="entry name" value="CheB_methylest"/>
    <property type="match status" value="1"/>
</dbReference>
<dbReference type="GO" id="GO:0008984">
    <property type="term" value="F:protein-glutamate methylesterase activity"/>
    <property type="evidence" value="ECO:0007669"/>
    <property type="project" value="UniProtKB-EC"/>
</dbReference>
<gene>
    <name evidence="6" type="primary">cheB2</name>
    <name evidence="6" type="ORF">DSM104443_02118</name>
</gene>
<protein>
    <recommendedName>
        <fullName evidence="2">protein-glutamate methylesterase</fullName>
        <ecNumber evidence="2">3.1.1.61</ecNumber>
    </recommendedName>
</protein>